<dbReference type="STRING" id="983966.A0A1E4S532"/>
<proteinExistence type="inferred from homology"/>
<dbReference type="SUPFAM" id="SSF53448">
    <property type="entry name" value="Nucleotide-diphospho-sugar transferases"/>
    <property type="match status" value="1"/>
</dbReference>
<dbReference type="EMBL" id="KV453927">
    <property type="protein sequence ID" value="ODV74595.1"/>
    <property type="molecule type" value="Genomic_DNA"/>
</dbReference>
<evidence type="ECO:0000256" key="1">
    <source>
        <dbReference type="ARBA" id="ARBA00009003"/>
    </source>
</evidence>
<dbReference type="Pfam" id="PF04488">
    <property type="entry name" value="Gly_transf_sug"/>
    <property type="match status" value="1"/>
</dbReference>
<gene>
    <name evidence="2" type="ORF">CYBJADRAFT_125168</name>
</gene>
<evidence type="ECO:0000313" key="3">
    <source>
        <dbReference type="Proteomes" id="UP000094389"/>
    </source>
</evidence>
<dbReference type="PANTHER" id="PTHR31834">
    <property type="entry name" value="INITIATION-SPECIFIC ALPHA-1,6-MANNOSYLTRANSFERASE"/>
    <property type="match status" value="1"/>
</dbReference>
<dbReference type="GO" id="GO:0000009">
    <property type="term" value="F:alpha-1,6-mannosyltransferase activity"/>
    <property type="evidence" value="ECO:0007669"/>
    <property type="project" value="InterPro"/>
</dbReference>
<dbReference type="InterPro" id="IPR039367">
    <property type="entry name" value="Och1-like"/>
</dbReference>
<dbReference type="PANTHER" id="PTHR31834:SF8">
    <property type="entry name" value="TRANSFERASE, PUTATIVE (AFU_ORTHOLOGUE AFUA_6G14040)-RELATED"/>
    <property type="match status" value="1"/>
</dbReference>
<dbReference type="Proteomes" id="UP000094389">
    <property type="component" value="Unassembled WGS sequence"/>
</dbReference>
<reference evidence="2 3" key="1">
    <citation type="journal article" date="2016" name="Proc. Natl. Acad. Sci. U.S.A.">
        <title>Comparative genomics of biotechnologically important yeasts.</title>
        <authorList>
            <person name="Riley R."/>
            <person name="Haridas S."/>
            <person name="Wolfe K.H."/>
            <person name="Lopes M.R."/>
            <person name="Hittinger C.T."/>
            <person name="Goeker M."/>
            <person name="Salamov A.A."/>
            <person name="Wisecaver J.H."/>
            <person name="Long T.M."/>
            <person name="Calvey C.H."/>
            <person name="Aerts A.L."/>
            <person name="Barry K.W."/>
            <person name="Choi C."/>
            <person name="Clum A."/>
            <person name="Coughlan A.Y."/>
            <person name="Deshpande S."/>
            <person name="Douglass A.P."/>
            <person name="Hanson S.J."/>
            <person name="Klenk H.-P."/>
            <person name="LaButti K.M."/>
            <person name="Lapidus A."/>
            <person name="Lindquist E.A."/>
            <person name="Lipzen A.M."/>
            <person name="Meier-Kolthoff J.P."/>
            <person name="Ohm R.A."/>
            <person name="Otillar R.P."/>
            <person name="Pangilinan J.L."/>
            <person name="Peng Y."/>
            <person name="Rokas A."/>
            <person name="Rosa C.A."/>
            <person name="Scheuner C."/>
            <person name="Sibirny A.A."/>
            <person name="Slot J.C."/>
            <person name="Stielow J.B."/>
            <person name="Sun H."/>
            <person name="Kurtzman C.P."/>
            <person name="Blackwell M."/>
            <person name="Grigoriev I.V."/>
            <person name="Jeffries T.W."/>
        </authorList>
    </citation>
    <scope>NUCLEOTIDE SEQUENCE [LARGE SCALE GENOMIC DNA]</scope>
    <source>
        <strain evidence="3">ATCC 18201 / CBS 1600 / BCRC 20928 / JCM 3617 / NBRC 0987 / NRRL Y-1542</strain>
    </source>
</reference>
<evidence type="ECO:0000313" key="2">
    <source>
        <dbReference type="EMBL" id="ODV74595.1"/>
    </source>
</evidence>
<dbReference type="GO" id="GO:0006487">
    <property type="term" value="P:protein N-linked glycosylation"/>
    <property type="evidence" value="ECO:0007669"/>
    <property type="project" value="TreeGrafter"/>
</dbReference>
<dbReference type="InterPro" id="IPR007577">
    <property type="entry name" value="GlycoTrfase_DXD_sugar-bd_CS"/>
</dbReference>
<dbReference type="GO" id="GO:0000136">
    <property type="term" value="C:mannan polymerase complex"/>
    <property type="evidence" value="ECO:0007669"/>
    <property type="project" value="TreeGrafter"/>
</dbReference>
<comment type="similarity">
    <text evidence="1">Belongs to the glycosyltransferase 32 family.</text>
</comment>
<sequence length="265" mass="30375">MLREFGPAFPEIVEAYERFPRKILQVDFFRYVAVFTRGGTYTDTDTLSVRPLPDWITYNDTIFGRKNTVGAVAGVEIECDCDKWPGISSRRVQLCQWTLQAKKHHPLYAQLIANVIDIMTNHYDKNKKIATINGKDYDFNRDSATWYDGIMELTGPGMFTHSVFQYINTLDVVSVTTPNNYKEIFAALKHPSPSDTTISMRDPRWPKFGWENVTNIVDPVLVNDDILILPRLYFNGKKDENPDVCLVQHNYHGSWKGSGKGILDN</sequence>
<dbReference type="InterPro" id="IPR029044">
    <property type="entry name" value="Nucleotide-diphossugar_trans"/>
</dbReference>
<dbReference type="OrthoDB" id="409543at2759"/>
<keyword evidence="3" id="KW-1185">Reference proteome</keyword>
<protein>
    <recommendedName>
        <fullName evidence="4">Initiation-specific alpha-1,6-mannosyltransferase</fullName>
    </recommendedName>
</protein>
<dbReference type="Gene3D" id="3.90.550.20">
    <property type="match status" value="1"/>
</dbReference>
<dbReference type="OMA" id="TIERNIM"/>
<evidence type="ECO:0008006" key="4">
    <source>
        <dbReference type="Google" id="ProtNLM"/>
    </source>
</evidence>
<name>A0A1E4S532_CYBJN</name>
<organism evidence="2 3">
    <name type="scientific">Cyberlindnera jadinii (strain ATCC 18201 / CBS 1600 / BCRC 20928 / JCM 3617 / NBRC 0987 / NRRL Y-1542)</name>
    <name type="common">Torula yeast</name>
    <name type="synonym">Candida utilis</name>
    <dbReference type="NCBI Taxonomy" id="983966"/>
    <lineage>
        <taxon>Eukaryota</taxon>
        <taxon>Fungi</taxon>
        <taxon>Dikarya</taxon>
        <taxon>Ascomycota</taxon>
        <taxon>Saccharomycotina</taxon>
        <taxon>Saccharomycetes</taxon>
        <taxon>Phaffomycetales</taxon>
        <taxon>Phaffomycetaceae</taxon>
        <taxon>Cyberlindnera</taxon>
    </lineage>
</organism>
<dbReference type="GeneID" id="30986973"/>
<dbReference type="AlphaFoldDB" id="A0A1E4S532"/>
<dbReference type="RefSeq" id="XP_020071634.1">
    <property type="nucleotide sequence ID" value="XM_020212577.1"/>
</dbReference>
<accession>A0A1E4S532</accession>